<dbReference type="RefSeq" id="WP_253836714.1">
    <property type="nucleotide sequence ID" value="NZ_JAMTCS010000008.1"/>
</dbReference>
<evidence type="ECO:0000256" key="4">
    <source>
        <dbReference type="ARBA" id="ARBA00023163"/>
    </source>
</evidence>
<proteinExistence type="predicted"/>
<dbReference type="AlphaFoldDB" id="A0A9X2GBN7"/>
<dbReference type="GO" id="GO:0003700">
    <property type="term" value="F:DNA-binding transcription factor activity"/>
    <property type="evidence" value="ECO:0007669"/>
    <property type="project" value="InterPro"/>
</dbReference>
<reference evidence="6" key="1">
    <citation type="submission" date="2022-06" db="EMBL/GenBank/DDBJ databases">
        <title>Genomic Encyclopedia of Archaeal and Bacterial Type Strains, Phase II (KMG-II): from individual species to whole genera.</title>
        <authorList>
            <person name="Goeker M."/>
        </authorList>
    </citation>
    <scope>NUCLEOTIDE SEQUENCE</scope>
    <source>
        <strain evidence="6">DSM 26652</strain>
    </source>
</reference>
<dbReference type="PROSITE" id="PS50937">
    <property type="entry name" value="HTH_MERR_2"/>
    <property type="match status" value="1"/>
</dbReference>
<keyword evidence="2" id="KW-0805">Transcription regulation</keyword>
<accession>A0A9X2GBN7</accession>
<evidence type="ECO:0000256" key="1">
    <source>
        <dbReference type="ARBA" id="ARBA00022491"/>
    </source>
</evidence>
<dbReference type="InterPro" id="IPR000551">
    <property type="entry name" value="MerR-type_HTH_dom"/>
</dbReference>
<sequence>MIISELSARSGVSPRLLRYYEEQGLINATRAANGYRHYEESAVINARIVRVMFQMGFSQENVRAVLACAGDQAAEADHVGDCCTDR</sequence>
<dbReference type="Gene3D" id="1.10.1660.10">
    <property type="match status" value="1"/>
</dbReference>
<evidence type="ECO:0000259" key="5">
    <source>
        <dbReference type="PROSITE" id="PS50937"/>
    </source>
</evidence>
<dbReference type="SMART" id="SM00422">
    <property type="entry name" value="HTH_MERR"/>
    <property type="match status" value="1"/>
</dbReference>
<evidence type="ECO:0000256" key="3">
    <source>
        <dbReference type="ARBA" id="ARBA00023125"/>
    </source>
</evidence>
<dbReference type="PROSITE" id="PS00552">
    <property type="entry name" value="HTH_MERR_1"/>
    <property type="match status" value="1"/>
</dbReference>
<name>A0A9X2GBN7_9MICO</name>
<dbReference type="InterPro" id="IPR009061">
    <property type="entry name" value="DNA-bd_dom_put_sf"/>
</dbReference>
<keyword evidence="4" id="KW-0804">Transcription</keyword>
<dbReference type="PRINTS" id="PR00040">
    <property type="entry name" value="HTHMERR"/>
</dbReference>
<evidence type="ECO:0000313" key="6">
    <source>
        <dbReference type="EMBL" id="MCP2265521.1"/>
    </source>
</evidence>
<dbReference type="EMBL" id="JAMTCS010000008">
    <property type="protein sequence ID" value="MCP2265521.1"/>
    <property type="molecule type" value="Genomic_DNA"/>
</dbReference>
<keyword evidence="7" id="KW-1185">Reference proteome</keyword>
<dbReference type="InterPro" id="IPR047057">
    <property type="entry name" value="MerR_fam"/>
</dbReference>
<evidence type="ECO:0000256" key="2">
    <source>
        <dbReference type="ARBA" id="ARBA00023015"/>
    </source>
</evidence>
<feature type="domain" description="HTH merR-type" evidence="5">
    <location>
        <begin position="1"/>
        <end position="68"/>
    </location>
</feature>
<comment type="caution">
    <text evidence="6">The sequence shown here is derived from an EMBL/GenBank/DDBJ whole genome shotgun (WGS) entry which is preliminary data.</text>
</comment>
<keyword evidence="1" id="KW-0678">Repressor</keyword>
<dbReference type="SUPFAM" id="SSF46955">
    <property type="entry name" value="Putative DNA-binding domain"/>
    <property type="match status" value="1"/>
</dbReference>
<dbReference type="PANTHER" id="PTHR30204">
    <property type="entry name" value="REDOX-CYCLING DRUG-SENSING TRANSCRIPTIONAL ACTIVATOR SOXR"/>
    <property type="match status" value="1"/>
</dbReference>
<protein>
    <submittedName>
        <fullName evidence="6">MerR HTH family regulatory protein</fullName>
    </submittedName>
</protein>
<gene>
    <name evidence="6" type="ORF">APR03_002877</name>
</gene>
<organism evidence="6 7">
    <name type="scientific">Promicromonospora thailandica</name>
    <dbReference type="NCBI Taxonomy" id="765201"/>
    <lineage>
        <taxon>Bacteria</taxon>
        <taxon>Bacillati</taxon>
        <taxon>Actinomycetota</taxon>
        <taxon>Actinomycetes</taxon>
        <taxon>Micrococcales</taxon>
        <taxon>Promicromonosporaceae</taxon>
        <taxon>Promicromonospora</taxon>
    </lineage>
</organism>
<dbReference type="Pfam" id="PF13411">
    <property type="entry name" value="MerR_1"/>
    <property type="match status" value="1"/>
</dbReference>
<dbReference type="GO" id="GO:0003677">
    <property type="term" value="F:DNA binding"/>
    <property type="evidence" value="ECO:0007669"/>
    <property type="project" value="UniProtKB-KW"/>
</dbReference>
<dbReference type="Proteomes" id="UP001139493">
    <property type="component" value="Unassembled WGS sequence"/>
</dbReference>
<evidence type="ECO:0000313" key="7">
    <source>
        <dbReference type="Proteomes" id="UP001139493"/>
    </source>
</evidence>
<keyword evidence="3" id="KW-0238">DNA-binding</keyword>
<dbReference type="PANTHER" id="PTHR30204:SF69">
    <property type="entry name" value="MERR-FAMILY TRANSCRIPTIONAL REGULATOR"/>
    <property type="match status" value="1"/>
</dbReference>